<proteinExistence type="predicted"/>
<feature type="compositionally biased region" description="Polar residues" evidence="5">
    <location>
        <begin position="1010"/>
        <end position="1019"/>
    </location>
</feature>
<evidence type="ECO:0000256" key="5">
    <source>
        <dbReference type="SAM" id="MobiDB-lite"/>
    </source>
</evidence>
<feature type="compositionally biased region" description="Polar residues" evidence="5">
    <location>
        <begin position="976"/>
        <end position="987"/>
    </location>
</feature>
<accession>A0ABP0ZM15</accession>
<dbReference type="InterPro" id="IPR050675">
    <property type="entry name" value="OAF3"/>
</dbReference>
<dbReference type="PROSITE" id="PS50048">
    <property type="entry name" value="ZN2_CY6_FUNGAL_2"/>
    <property type="match status" value="1"/>
</dbReference>
<gene>
    <name evidence="7" type="ORF">LODBEIA_P34320</name>
</gene>
<keyword evidence="3" id="KW-0804">Transcription</keyword>
<dbReference type="PANTHER" id="PTHR31069">
    <property type="entry name" value="OLEATE-ACTIVATED TRANSCRIPTION FACTOR 1-RELATED"/>
    <property type="match status" value="1"/>
</dbReference>
<feature type="region of interest" description="Disordered" evidence="5">
    <location>
        <begin position="76"/>
        <end position="137"/>
    </location>
</feature>
<feature type="region of interest" description="Disordered" evidence="5">
    <location>
        <begin position="356"/>
        <end position="398"/>
    </location>
</feature>
<dbReference type="CDD" id="cd00067">
    <property type="entry name" value="GAL4"/>
    <property type="match status" value="1"/>
</dbReference>
<feature type="compositionally biased region" description="Basic and acidic residues" evidence="5">
    <location>
        <begin position="96"/>
        <end position="111"/>
    </location>
</feature>
<protein>
    <recommendedName>
        <fullName evidence="6">Zn(2)-C6 fungal-type domain-containing protein</fullName>
    </recommendedName>
</protein>
<dbReference type="RefSeq" id="XP_066830370.1">
    <property type="nucleotide sequence ID" value="XM_066973542.1"/>
</dbReference>
<keyword evidence="2" id="KW-0238">DNA-binding</keyword>
<dbReference type="Proteomes" id="UP001497383">
    <property type="component" value="Chromosome 4"/>
</dbReference>
<dbReference type="EMBL" id="OZ022408">
    <property type="protein sequence ID" value="CAK9439208.1"/>
    <property type="molecule type" value="Genomic_DNA"/>
</dbReference>
<feature type="domain" description="Zn(2)-C6 fungal-type" evidence="6">
    <location>
        <begin position="39"/>
        <end position="70"/>
    </location>
</feature>
<dbReference type="CDD" id="cd12148">
    <property type="entry name" value="fungal_TF_MHR"/>
    <property type="match status" value="1"/>
</dbReference>
<evidence type="ECO:0000256" key="4">
    <source>
        <dbReference type="ARBA" id="ARBA00023242"/>
    </source>
</evidence>
<keyword evidence="1" id="KW-0805">Transcription regulation</keyword>
<dbReference type="PANTHER" id="PTHR31069:SF12">
    <property type="entry name" value="TRANSCRIPTION FACTOR DOMAIN-CONTAINING PROTEIN"/>
    <property type="match status" value="1"/>
</dbReference>
<dbReference type="PROSITE" id="PS00463">
    <property type="entry name" value="ZN2_CY6_FUNGAL_1"/>
    <property type="match status" value="1"/>
</dbReference>
<dbReference type="SUPFAM" id="SSF57701">
    <property type="entry name" value="Zn2/Cys6 DNA-binding domain"/>
    <property type="match status" value="1"/>
</dbReference>
<dbReference type="Pfam" id="PF00172">
    <property type="entry name" value="Zn_clus"/>
    <property type="match status" value="1"/>
</dbReference>
<evidence type="ECO:0000259" key="6">
    <source>
        <dbReference type="PROSITE" id="PS50048"/>
    </source>
</evidence>
<dbReference type="Gene3D" id="4.10.240.10">
    <property type="entry name" value="Zn(2)-C6 fungal-type DNA-binding domain"/>
    <property type="match status" value="1"/>
</dbReference>
<name>A0ABP0ZM15_9ASCO</name>
<keyword evidence="8" id="KW-1185">Reference proteome</keyword>
<reference evidence="7 8" key="1">
    <citation type="submission" date="2024-03" db="EMBL/GenBank/DDBJ databases">
        <authorList>
            <person name="Brejova B."/>
        </authorList>
    </citation>
    <scope>NUCLEOTIDE SEQUENCE [LARGE SCALE GENOMIC DNA]</scope>
    <source>
        <strain evidence="7 8">CBS 14171</strain>
    </source>
</reference>
<evidence type="ECO:0000313" key="8">
    <source>
        <dbReference type="Proteomes" id="UP001497383"/>
    </source>
</evidence>
<dbReference type="SMART" id="SM00066">
    <property type="entry name" value="GAL4"/>
    <property type="match status" value="1"/>
</dbReference>
<keyword evidence="4" id="KW-0539">Nucleus</keyword>
<dbReference type="InterPro" id="IPR001138">
    <property type="entry name" value="Zn2Cys6_DnaBD"/>
</dbReference>
<organism evidence="7 8">
    <name type="scientific">Lodderomyces beijingensis</name>
    <dbReference type="NCBI Taxonomy" id="1775926"/>
    <lineage>
        <taxon>Eukaryota</taxon>
        <taxon>Fungi</taxon>
        <taxon>Dikarya</taxon>
        <taxon>Ascomycota</taxon>
        <taxon>Saccharomycotina</taxon>
        <taxon>Pichiomycetes</taxon>
        <taxon>Debaryomycetaceae</taxon>
        <taxon>Candida/Lodderomyces clade</taxon>
        <taxon>Lodderomyces</taxon>
    </lineage>
</organism>
<feature type="compositionally biased region" description="Basic and acidic residues" evidence="5">
    <location>
        <begin position="122"/>
        <end position="136"/>
    </location>
</feature>
<feature type="compositionally biased region" description="Polar residues" evidence="5">
    <location>
        <begin position="1120"/>
        <end position="1130"/>
    </location>
</feature>
<evidence type="ECO:0000256" key="1">
    <source>
        <dbReference type="ARBA" id="ARBA00023015"/>
    </source>
</evidence>
<evidence type="ECO:0000256" key="2">
    <source>
        <dbReference type="ARBA" id="ARBA00023125"/>
    </source>
</evidence>
<feature type="region of interest" description="Disordered" evidence="5">
    <location>
        <begin position="973"/>
        <end position="1027"/>
    </location>
</feature>
<feature type="compositionally biased region" description="Low complexity" evidence="5">
    <location>
        <begin position="367"/>
        <end position="377"/>
    </location>
</feature>
<evidence type="ECO:0000313" key="7">
    <source>
        <dbReference type="EMBL" id="CAK9439208.1"/>
    </source>
</evidence>
<dbReference type="GeneID" id="92208628"/>
<sequence length="1180" mass="133422">MFAHNSPNKRRLSEKAAMFEEGAEPLHRVIKKRNRPCLSCGPCRLKKIRCERGHPCNNCLKKGIADQCIYDERLNQKKSRSSRSSQSSKGSRRLHQQSEKEQPVSTHDAKQDGMMQPGPRAKKPETAAEPSHKRSPDVCVLINRSELEALQAKVKTYESLKQQKSGSTQDALHNHSIRNFHPKKNVVYNQSANTYRNVIFSTHEEARPGYIPLDDVTTDKFEKFVDQPTMSVTSEVSIFDLFRSDRSMIGMNPYSSPDDVIDLYSQISSRYDLKKPRGIYPLSWSYAIRGSPTMLALKSFASKQKAKEETKRVAAGITYDPLKKLMLPKDAKIKSALHLDGSIISVFEAKTEETSDDHLNVGGATANNNKNNNGNNNQPTLEGRVTGNGNGTTTTTGNGKVNMTTLALGLSVLGGTKDREDSLIEQIKTAMPPKRVVWSLLARFVRLLYPLMPFLIEDRFRASIESIIGKESYEDEKPEVLIQSRLDFANIAILFVILRLSYLSLFHNRGFHNEKILTKEVLSPEEAEKKYLLLNPINLATAEIAVACYYHLERLGKISVPLLQCAIYLRIYRVYAPEEGDGLDGGESHMHTSVLSSMGYYLGLNREPDYVAAGQDEKLKNLYRKMWYFMVSSEHSYASIYGSPISIRKESYDTKRPYFSEKNSNLINQEIDKTSYYVFAFIAAMIRGPVNKITELYANVKGGVKVVELTNHLNHLEQGLKSLLGKFSDYIYALEEHDSGYHTSKVMKVQILLKMNAVLMLNYCYLMRHYEHKNRELCMFYLKKLLTVALYESLPYVFALITKSQEAFGEGADLYLNPSIIQLNVKISDICLISIVRSNIALYNLSKQARDQSKRPHEDFEYEQTVGIIRKFISLMEKCFRVCLAAVSILSSRYYFAWEVVRTQNYYLKIATNANFYKEKWQEAEGFPIPQHSQLKELVDITTASLDKLMQLVETYCEEVDLPGIFKMGREGDATKNGNNAPVNSTPCKKPTVETPTRREVSMEKMPLSESASSSSGQRKISDSITPTSSSDFNGLYFTGFEEMRFDNSAEIDSIWLQMLSTKNVYHYAGVAQEQPSSQLDGYNWNYMHPNVAHANASAQNSTDNDPVQVPPVANFGPTGFNSGVQQAQMPPTDPNLGPPNTGYQSYPNPSQFTQTFPVPSIFNSSELFEDLPLEKLFSM</sequence>
<dbReference type="InterPro" id="IPR036864">
    <property type="entry name" value="Zn2-C6_fun-type_DNA-bd_sf"/>
</dbReference>
<evidence type="ECO:0000256" key="3">
    <source>
        <dbReference type="ARBA" id="ARBA00023163"/>
    </source>
</evidence>
<feature type="region of interest" description="Disordered" evidence="5">
    <location>
        <begin position="1112"/>
        <end position="1142"/>
    </location>
</feature>